<dbReference type="GO" id="GO:0008270">
    <property type="term" value="F:zinc ion binding"/>
    <property type="evidence" value="ECO:0007669"/>
    <property type="project" value="UniProtKB-KW"/>
</dbReference>
<dbReference type="FunFam" id="3.30.40.10:FF:000239">
    <property type="entry name" value="probable BOI-related E3 ubiquitin-protein ligase 2"/>
    <property type="match status" value="1"/>
</dbReference>
<comment type="caution">
    <text evidence="5">The sequence shown here is derived from an EMBL/GenBank/DDBJ whole genome shotgun (WGS) entry which is preliminary data.</text>
</comment>
<evidence type="ECO:0000256" key="2">
    <source>
        <dbReference type="ARBA" id="ARBA00022771"/>
    </source>
</evidence>
<keyword evidence="2" id="KW-0863">Zinc-finger</keyword>
<dbReference type="PANTHER" id="PTHR42647">
    <property type="entry name" value="SBP (S-RIBONUCLEASE BINDING PROTEIN) FAMILY PROTEIN"/>
    <property type="match status" value="1"/>
</dbReference>
<keyword evidence="3" id="KW-0862">Zinc</keyword>
<dbReference type="InterPro" id="IPR013083">
    <property type="entry name" value="Znf_RING/FYVE/PHD"/>
</dbReference>
<proteinExistence type="predicted"/>
<dbReference type="EMBL" id="JXTB01000034">
    <property type="protein sequence ID" value="PON73411.1"/>
    <property type="molecule type" value="Genomic_DNA"/>
</dbReference>
<evidence type="ECO:0000256" key="1">
    <source>
        <dbReference type="ARBA" id="ARBA00022723"/>
    </source>
</evidence>
<dbReference type="Pfam" id="PF13920">
    <property type="entry name" value="zf-C3HC4_3"/>
    <property type="match status" value="1"/>
</dbReference>
<keyword evidence="6" id="KW-1185">Reference proteome</keyword>
<keyword evidence="4" id="KW-0175">Coiled coil</keyword>
<feature type="coiled-coil region" evidence="4">
    <location>
        <begin position="137"/>
        <end position="164"/>
    </location>
</feature>
<dbReference type="Gene3D" id="3.30.40.10">
    <property type="entry name" value="Zinc/RING finger domain, C3HC4 (zinc finger)"/>
    <property type="match status" value="1"/>
</dbReference>
<evidence type="ECO:0000313" key="6">
    <source>
        <dbReference type="Proteomes" id="UP000237105"/>
    </source>
</evidence>
<accession>A0A2P5DJD5</accession>
<dbReference type="PANTHER" id="PTHR42647:SF22">
    <property type="entry name" value="BOI-RELATED E3 UBIQUITIN-PROTEIN LIGASE 2-RELATED"/>
    <property type="match status" value="1"/>
</dbReference>
<dbReference type="Proteomes" id="UP000237105">
    <property type="component" value="Unassembled WGS sequence"/>
</dbReference>
<evidence type="ECO:0000256" key="3">
    <source>
        <dbReference type="ARBA" id="ARBA00022833"/>
    </source>
</evidence>
<keyword evidence="1" id="KW-0479">Metal-binding</keyword>
<dbReference type="PIRSF" id="PIRSF036836">
    <property type="entry name" value="RNase_bind_SBP1"/>
    <property type="match status" value="1"/>
</dbReference>
<dbReference type="GO" id="GO:0004842">
    <property type="term" value="F:ubiquitin-protein transferase activity"/>
    <property type="evidence" value="ECO:0007669"/>
    <property type="project" value="TreeGrafter"/>
</dbReference>
<dbReference type="AlphaFoldDB" id="A0A2P5DJD5"/>
<dbReference type="OrthoDB" id="1711136at2759"/>
<name>A0A2P5DJD5_PARAD</name>
<sequence>MAAQAHLYSGNMGLSAMCALQDYSSMNPVLGVDDDDGLSCFGLQTTRQQTQFHLHQGAQNYSTGFDCNHGDHSPFSFSSSDMFLRIALDAQLELQRQELDSILQSQSEKLKVSLHEQRKHQLSVLMSSFESKTLSMIRQKEEDMARATNRSMELQDRLRKAEMESQTWQRVAKANEATLMDLKNTLEYFRETQQQLALICDNGAQDAESCCERVGENGSDQNRLACKSCKTQSSCVLFFPCRHLCSCKTCEAFLGSCPVCESTKEATLEVFLV</sequence>
<evidence type="ECO:0000313" key="5">
    <source>
        <dbReference type="EMBL" id="PON73411.1"/>
    </source>
</evidence>
<gene>
    <name evidence="5" type="ORF">PanWU01x14_059150</name>
</gene>
<organism evidence="5 6">
    <name type="scientific">Parasponia andersonii</name>
    <name type="common">Sponia andersonii</name>
    <dbReference type="NCBI Taxonomy" id="3476"/>
    <lineage>
        <taxon>Eukaryota</taxon>
        <taxon>Viridiplantae</taxon>
        <taxon>Streptophyta</taxon>
        <taxon>Embryophyta</taxon>
        <taxon>Tracheophyta</taxon>
        <taxon>Spermatophyta</taxon>
        <taxon>Magnoliopsida</taxon>
        <taxon>eudicotyledons</taxon>
        <taxon>Gunneridae</taxon>
        <taxon>Pentapetalae</taxon>
        <taxon>rosids</taxon>
        <taxon>fabids</taxon>
        <taxon>Rosales</taxon>
        <taxon>Cannabaceae</taxon>
        <taxon>Parasponia</taxon>
    </lineage>
</organism>
<protein>
    <submittedName>
        <fullName evidence="5">E3 ubiquitin-protein ligase BOI</fullName>
    </submittedName>
</protein>
<evidence type="ECO:0000256" key="4">
    <source>
        <dbReference type="SAM" id="Coils"/>
    </source>
</evidence>
<reference evidence="6" key="1">
    <citation type="submission" date="2016-06" db="EMBL/GenBank/DDBJ databases">
        <title>Parallel loss of symbiosis genes in relatives of nitrogen-fixing non-legume Parasponia.</title>
        <authorList>
            <person name="Van Velzen R."/>
            <person name="Holmer R."/>
            <person name="Bu F."/>
            <person name="Rutten L."/>
            <person name="Van Zeijl A."/>
            <person name="Liu W."/>
            <person name="Santuari L."/>
            <person name="Cao Q."/>
            <person name="Sharma T."/>
            <person name="Shen D."/>
            <person name="Roswanjaya Y."/>
            <person name="Wardhani T."/>
            <person name="Kalhor M.S."/>
            <person name="Jansen J."/>
            <person name="Van den Hoogen J."/>
            <person name="Gungor B."/>
            <person name="Hartog M."/>
            <person name="Hontelez J."/>
            <person name="Verver J."/>
            <person name="Yang W.-C."/>
            <person name="Schijlen E."/>
            <person name="Repin R."/>
            <person name="Schilthuizen M."/>
            <person name="Schranz E."/>
            <person name="Heidstra R."/>
            <person name="Miyata K."/>
            <person name="Fedorova E."/>
            <person name="Kohlen W."/>
            <person name="Bisseling T."/>
            <person name="Smit S."/>
            <person name="Geurts R."/>
        </authorList>
    </citation>
    <scope>NUCLEOTIDE SEQUENCE [LARGE SCALE GENOMIC DNA]</scope>
    <source>
        <strain evidence="6">cv. WU1-14</strain>
    </source>
</reference>